<dbReference type="PROSITE" id="PS51194">
    <property type="entry name" value="HELICASE_CTER"/>
    <property type="match status" value="1"/>
</dbReference>
<dbReference type="Pfam" id="PF00270">
    <property type="entry name" value="DEAD"/>
    <property type="match status" value="1"/>
</dbReference>
<dbReference type="Pfam" id="PF19833">
    <property type="entry name" value="RecG_dom3_C"/>
    <property type="match status" value="1"/>
</dbReference>
<keyword evidence="8" id="KW-0238">DNA-binding</keyword>
<dbReference type="NCBIfam" id="NF008165">
    <property type="entry name" value="PRK10917.1-3"/>
    <property type="match status" value="1"/>
</dbReference>
<dbReference type="NCBIfam" id="NF008168">
    <property type="entry name" value="PRK10917.2-2"/>
    <property type="match status" value="1"/>
</dbReference>
<evidence type="ECO:0000256" key="15">
    <source>
        <dbReference type="RuleBase" id="RU363016"/>
    </source>
</evidence>
<dbReference type="STRING" id="274537.BIU88_02795"/>
<name>A0A1D8D175_CHLLM</name>
<sequence length="706" mass="78193">MPPFLPLQGIKGVGPKRAAILAEAGIRSIADLYDCFPRRYLDRTTIKKIGALRDGETVTVVGSVTGTKLEGSGGRGGSRFKAQVSDGSGVLELTWFRGVHYFSKAIRSGDLVAAHGRITFFGRTPGMQHPDFDKLGGDGEPSDDGARDDELYKTGAIIPIYPTTEAMKQAGLNSAALRRIVHRAFRDQPLRITEYLSREIVESLGLLPIGEAYRQLHFPDSTELLERARYRMKWSELFFAQLFFALRRAGERRSLASARFERSGEKTASLHERLPFTMTGAQKQAVREIYHDLKSGRQMNRLLQGDVGSGKTLVAQFAMTLAVDNGLQAAFMAPTEILAFQHYAGLKNSLEPLGIRVALITGKQPVKLRREALARLEQGEIDIAVGTHAIIEAGVQFHRLGLVIIDEQHRFGVLQRKALQEKSENPHVLLMTATPIPRTLTMGIYGDLDVSVIAEMPAGRKPIQTRLCREEQKPELYRLLRQQIAEGRQAYIVYPLVEESEKIDLKAATESYEQLKQEVFPELRLGLIHGQLPAAEKEAVMAEFRGGRLDILVGTTVIEVGVDVPNATIMVIEHAERFGISQLHQLRGRVGRGEHASSCFLVYTKLAGDAKERLQVLASTGDGFRLSEIDLQIRGAGNMLGREQSGVASGLRIADLLTDGEIMRSARAAAFELIRRDEALSLAENAPIRDYYENYFKKRISLADVG</sequence>
<evidence type="ECO:0000256" key="3">
    <source>
        <dbReference type="ARBA" id="ARBA00022741"/>
    </source>
</evidence>
<evidence type="ECO:0000256" key="8">
    <source>
        <dbReference type="ARBA" id="ARBA00023125"/>
    </source>
</evidence>
<dbReference type="PANTHER" id="PTHR47964">
    <property type="entry name" value="ATP-DEPENDENT DNA HELICASE HOMOLOG RECG, CHLOROPLASTIC"/>
    <property type="match status" value="1"/>
</dbReference>
<dbReference type="SUPFAM" id="SSF52540">
    <property type="entry name" value="P-loop containing nucleoside triphosphate hydrolases"/>
    <property type="match status" value="2"/>
</dbReference>
<dbReference type="GO" id="GO:0005524">
    <property type="term" value="F:ATP binding"/>
    <property type="evidence" value="ECO:0007669"/>
    <property type="project" value="UniProtKB-KW"/>
</dbReference>
<reference evidence="18" key="1">
    <citation type="submission" date="2016-09" db="EMBL/GenBank/DDBJ databases">
        <title>Genome sequence of Chlorobaculum limnaeum.</title>
        <authorList>
            <person name="Liu Z."/>
            <person name="Tank M."/>
            <person name="Bryant D.A."/>
        </authorList>
    </citation>
    <scope>NUCLEOTIDE SEQUENCE [LARGE SCALE GENOMIC DNA]</scope>
    <source>
        <strain evidence="18">DSM 1677</strain>
    </source>
</reference>
<keyword evidence="4 15" id="KW-0227">DNA damage</keyword>
<dbReference type="Pfam" id="PF17191">
    <property type="entry name" value="RecG_wedge"/>
    <property type="match status" value="1"/>
</dbReference>
<evidence type="ECO:0000256" key="7">
    <source>
        <dbReference type="ARBA" id="ARBA00022840"/>
    </source>
</evidence>
<gene>
    <name evidence="18" type="ORF">BIU88_02795</name>
</gene>
<dbReference type="Gene3D" id="3.40.50.300">
    <property type="entry name" value="P-loop containing nucleotide triphosphate hydrolases"/>
    <property type="match status" value="2"/>
</dbReference>
<dbReference type="Proteomes" id="UP000095185">
    <property type="component" value="Chromosome"/>
</dbReference>
<evidence type="ECO:0000256" key="9">
    <source>
        <dbReference type="ARBA" id="ARBA00023172"/>
    </source>
</evidence>
<evidence type="ECO:0000313" key="19">
    <source>
        <dbReference type="Proteomes" id="UP000095185"/>
    </source>
</evidence>
<dbReference type="OrthoDB" id="9804325at2"/>
<comment type="function">
    <text evidence="15">Plays a critical role in recombination and DNA repair. Helps process Holliday junction intermediates to mature products by catalyzing branch migration. Has replication fork regression activity, unwinds stalled or blocked replication forks to make a HJ that can be resolved. Has a DNA unwinding activity characteristic of a DNA helicase with 3'-5' polarity.</text>
</comment>
<dbReference type="InterPro" id="IPR011545">
    <property type="entry name" value="DEAD/DEAH_box_helicase_dom"/>
</dbReference>
<evidence type="ECO:0000256" key="10">
    <source>
        <dbReference type="ARBA" id="ARBA00023204"/>
    </source>
</evidence>
<keyword evidence="7 15" id="KW-0067">ATP-binding</keyword>
<dbReference type="GO" id="GO:0043138">
    <property type="term" value="F:3'-5' DNA helicase activity"/>
    <property type="evidence" value="ECO:0007669"/>
    <property type="project" value="UniProtKB-EC"/>
</dbReference>
<dbReference type="SUPFAM" id="SSF50249">
    <property type="entry name" value="Nucleic acid-binding proteins"/>
    <property type="match status" value="1"/>
</dbReference>
<dbReference type="InterPro" id="IPR047112">
    <property type="entry name" value="RecG/Mfd"/>
</dbReference>
<dbReference type="PANTHER" id="PTHR47964:SF1">
    <property type="entry name" value="ATP-DEPENDENT DNA HELICASE HOMOLOG RECG, CHLOROPLASTIC"/>
    <property type="match status" value="1"/>
</dbReference>
<dbReference type="InterPro" id="IPR045562">
    <property type="entry name" value="RecG_dom3_C"/>
</dbReference>
<dbReference type="SMART" id="SM00490">
    <property type="entry name" value="HELICc"/>
    <property type="match status" value="1"/>
</dbReference>
<keyword evidence="6 15" id="KW-0347">Helicase</keyword>
<dbReference type="PROSITE" id="PS51192">
    <property type="entry name" value="HELICASE_ATP_BIND_1"/>
    <property type="match status" value="1"/>
</dbReference>
<comment type="similarity">
    <text evidence="1 15">Belongs to the helicase family. RecG subfamily.</text>
</comment>
<dbReference type="InterPro" id="IPR014001">
    <property type="entry name" value="Helicase_ATP-bd"/>
</dbReference>
<dbReference type="NCBIfam" id="TIGR00643">
    <property type="entry name" value="recG"/>
    <property type="match status" value="1"/>
</dbReference>
<comment type="catalytic activity">
    <reaction evidence="12 15">
        <text>Couples ATP hydrolysis with the unwinding of duplex DNA by translocating in the 3'-5' direction.</text>
        <dbReference type="EC" id="5.6.2.4"/>
    </reaction>
</comment>
<dbReference type="InterPro" id="IPR033454">
    <property type="entry name" value="RecG_wedge"/>
</dbReference>
<evidence type="ECO:0000259" key="17">
    <source>
        <dbReference type="PROSITE" id="PS51194"/>
    </source>
</evidence>
<evidence type="ECO:0000313" key="18">
    <source>
        <dbReference type="EMBL" id="AOS83165.1"/>
    </source>
</evidence>
<dbReference type="EMBL" id="CP017305">
    <property type="protein sequence ID" value="AOS83165.1"/>
    <property type="molecule type" value="Genomic_DNA"/>
</dbReference>
<dbReference type="SMART" id="SM00487">
    <property type="entry name" value="DEXDc"/>
    <property type="match status" value="1"/>
</dbReference>
<feature type="domain" description="Helicase ATP-binding" evidence="16">
    <location>
        <begin position="292"/>
        <end position="453"/>
    </location>
</feature>
<dbReference type="RefSeq" id="WP_069808890.1">
    <property type="nucleotide sequence ID" value="NZ_CP017305.1"/>
</dbReference>
<dbReference type="InterPro" id="IPR001650">
    <property type="entry name" value="Helicase_C-like"/>
</dbReference>
<keyword evidence="5 15" id="KW-0378">Hydrolase</keyword>
<dbReference type="CDD" id="cd17992">
    <property type="entry name" value="DEXHc_RecG"/>
    <property type="match status" value="1"/>
</dbReference>
<accession>A0A1D8D175</accession>
<dbReference type="InterPro" id="IPR012340">
    <property type="entry name" value="NA-bd_OB-fold"/>
</dbReference>
<dbReference type="GO" id="GO:0016887">
    <property type="term" value="F:ATP hydrolysis activity"/>
    <property type="evidence" value="ECO:0007669"/>
    <property type="project" value="RHEA"/>
</dbReference>
<dbReference type="AlphaFoldDB" id="A0A1D8D175"/>
<dbReference type="GO" id="GO:0003677">
    <property type="term" value="F:DNA binding"/>
    <property type="evidence" value="ECO:0007669"/>
    <property type="project" value="UniProtKB-KW"/>
</dbReference>
<dbReference type="Gene3D" id="1.10.150.20">
    <property type="entry name" value="5' to 3' exonuclease, C-terminal subdomain"/>
    <property type="match status" value="1"/>
</dbReference>
<keyword evidence="3 15" id="KW-0547">Nucleotide-binding</keyword>
<keyword evidence="19" id="KW-1185">Reference proteome</keyword>
<dbReference type="Gene3D" id="2.40.50.140">
    <property type="entry name" value="Nucleic acid-binding proteins"/>
    <property type="match status" value="1"/>
</dbReference>
<dbReference type="GO" id="GO:0006310">
    <property type="term" value="P:DNA recombination"/>
    <property type="evidence" value="ECO:0007669"/>
    <property type="project" value="UniProtKB-UniRule"/>
</dbReference>
<evidence type="ECO:0000256" key="13">
    <source>
        <dbReference type="ARBA" id="ARBA00034808"/>
    </source>
</evidence>
<organism evidence="18 19">
    <name type="scientific">Chlorobaculum limnaeum</name>
    <dbReference type="NCBI Taxonomy" id="274537"/>
    <lineage>
        <taxon>Bacteria</taxon>
        <taxon>Pseudomonadati</taxon>
        <taxon>Chlorobiota</taxon>
        <taxon>Chlorobiia</taxon>
        <taxon>Chlorobiales</taxon>
        <taxon>Chlorobiaceae</taxon>
        <taxon>Chlorobaculum</taxon>
    </lineage>
</organism>
<dbReference type="InterPro" id="IPR004609">
    <property type="entry name" value="ATP-dep_DNA_helicase_RecG"/>
</dbReference>
<keyword evidence="9 15" id="KW-0233">DNA recombination</keyword>
<dbReference type="GO" id="GO:0006281">
    <property type="term" value="P:DNA repair"/>
    <property type="evidence" value="ECO:0007669"/>
    <property type="project" value="UniProtKB-UniRule"/>
</dbReference>
<evidence type="ECO:0000256" key="12">
    <source>
        <dbReference type="ARBA" id="ARBA00034617"/>
    </source>
</evidence>
<evidence type="ECO:0000256" key="5">
    <source>
        <dbReference type="ARBA" id="ARBA00022801"/>
    </source>
</evidence>
<dbReference type="CDD" id="cd18811">
    <property type="entry name" value="SF2_C_RecG"/>
    <property type="match status" value="1"/>
</dbReference>
<dbReference type="CDD" id="cd04488">
    <property type="entry name" value="RecG_wedge_OBF"/>
    <property type="match status" value="1"/>
</dbReference>
<evidence type="ECO:0000256" key="4">
    <source>
        <dbReference type="ARBA" id="ARBA00022763"/>
    </source>
</evidence>
<comment type="catalytic activity">
    <reaction evidence="14 15">
        <text>ATP + H2O = ADP + phosphate + H(+)</text>
        <dbReference type="Rhea" id="RHEA:13065"/>
        <dbReference type="ChEBI" id="CHEBI:15377"/>
        <dbReference type="ChEBI" id="CHEBI:15378"/>
        <dbReference type="ChEBI" id="CHEBI:30616"/>
        <dbReference type="ChEBI" id="CHEBI:43474"/>
        <dbReference type="ChEBI" id="CHEBI:456216"/>
        <dbReference type="EC" id="5.6.2.4"/>
    </reaction>
</comment>
<protein>
    <recommendedName>
        <fullName evidence="2 15">ATP-dependent DNA helicase RecG</fullName>
        <ecNumber evidence="13 15">5.6.2.4</ecNumber>
    </recommendedName>
</protein>
<evidence type="ECO:0000256" key="6">
    <source>
        <dbReference type="ARBA" id="ARBA00022806"/>
    </source>
</evidence>
<keyword evidence="11" id="KW-0413">Isomerase</keyword>
<feature type="domain" description="Helicase C-terminal" evidence="17">
    <location>
        <begin position="472"/>
        <end position="637"/>
    </location>
</feature>
<dbReference type="KEGG" id="clz:BIU88_02795"/>
<evidence type="ECO:0000256" key="2">
    <source>
        <dbReference type="ARBA" id="ARBA00017846"/>
    </source>
</evidence>
<dbReference type="Pfam" id="PF00271">
    <property type="entry name" value="Helicase_C"/>
    <property type="match status" value="1"/>
</dbReference>
<dbReference type="InterPro" id="IPR027417">
    <property type="entry name" value="P-loop_NTPase"/>
</dbReference>
<evidence type="ECO:0000256" key="11">
    <source>
        <dbReference type="ARBA" id="ARBA00023235"/>
    </source>
</evidence>
<evidence type="ECO:0000256" key="14">
    <source>
        <dbReference type="ARBA" id="ARBA00048988"/>
    </source>
</evidence>
<proteinExistence type="inferred from homology"/>
<keyword evidence="10 15" id="KW-0234">DNA repair</keyword>
<evidence type="ECO:0000256" key="1">
    <source>
        <dbReference type="ARBA" id="ARBA00007504"/>
    </source>
</evidence>
<dbReference type="EC" id="5.6.2.4" evidence="13 15"/>
<evidence type="ECO:0000259" key="16">
    <source>
        <dbReference type="PROSITE" id="PS51192"/>
    </source>
</evidence>